<evidence type="ECO:0000313" key="4">
    <source>
        <dbReference type="Proteomes" id="UP000595197"/>
    </source>
</evidence>
<proteinExistence type="predicted"/>
<keyword evidence="4" id="KW-1185">Reference proteome</keyword>
<gene>
    <name evidence="3" type="ORF">IGS68_00090</name>
</gene>
<sequence length="56" mass="5860">MGLVTKMLDRTAPAQASADAARPLSARLSLALWIVLMSALWVLVAAGACALFGIEF</sequence>
<protein>
    <recommendedName>
        <fullName evidence="5">DUF2474 domain-containing protein</fullName>
    </recommendedName>
</protein>
<dbReference type="EMBL" id="CP067420">
    <property type="protein sequence ID" value="QQP89730.1"/>
    <property type="molecule type" value="Genomic_DNA"/>
</dbReference>
<name>A0ABX7B802_9PROT</name>
<keyword evidence="2" id="KW-1133">Transmembrane helix</keyword>
<feature type="compositionally biased region" description="Low complexity" evidence="1">
    <location>
        <begin position="12"/>
        <end position="22"/>
    </location>
</feature>
<evidence type="ECO:0000256" key="1">
    <source>
        <dbReference type="SAM" id="MobiDB-lite"/>
    </source>
</evidence>
<reference evidence="3" key="1">
    <citation type="submission" date="2021-02" db="EMBL/GenBank/DDBJ databases">
        <title>Skermanella TT6 skin isolate.</title>
        <authorList>
            <person name="Lee K."/>
            <person name="Ganzorig M."/>
        </authorList>
    </citation>
    <scope>NUCLEOTIDE SEQUENCE</scope>
    <source>
        <strain evidence="3">TT6</strain>
    </source>
</reference>
<evidence type="ECO:0000256" key="2">
    <source>
        <dbReference type="SAM" id="Phobius"/>
    </source>
</evidence>
<keyword evidence="2" id="KW-0472">Membrane</keyword>
<organism evidence="3 4">
    <name type="scientific">Skermanella cutis</name>
    <dbReference type="NCBI Taxonomy" id="2775420"/>
    <lineage>
        <taxon>Bacteria</taxon>
        <taxon>Pseudomonadati</taxon>
        <taxon>Pseudomonadota</taxon>
        <taxon>Alphaproteobacteria</taxon>
        <taxon>Rhodospirillales</taxon>
        <taxon>Azospirillaceae</taxon>
        <taxon>Skermanella</taxon>
    </lineage>
</organism>
<evidence type="ECO:0008006" key="5">
    <source>
        <dbReference type="Google" id="ProtNLM"/>
    </source>
</evidence>
<dbReference type="Proteomes" id="UP000595197">
    <property type="component" value="Chromosome"/>
</dbReference>
<keyword evidence="2" id="KW-0812">Transmembrane</keyword>
<feature type="region of interest" description="Disordered" evidence="1">
    <location>
        <begin position="1"/>
        <end position="22"/>
    </location>
</feature>
<accession>A0ABX7B802</accession>
<evidence type="ECO:0000313" key="3">
    <source>
        <dbReference type="EMBL" id="QQP89730.1"/>
    </source>
</evidence>
<dbReference type="RefSeq" id="WP_201076325.1">
    <property type="nucleotide sequence ID" value="NZ_CP067420.1"/>
</dbReference>
<feature type="transmembrane region" description="Helical" evidence="2">
    <location>
        <begin position="30"/>
        <end position="54"/>
    </location>
</feature>